<dbReference type="Pfam" id="PF19300">
    <property type="entry name" value="BPD_transp_1_N"/>
    <property type="match status" value="1"/>
</dbReference>
<evidence type="ECO:0000256" key="4">
    <source>
        <dbReference type="ARBA" id="ARBA00022692"/>
    </source>
</evidence>
<evidence type="ECO:0000259" key="8">
    <source>
        <dbReference type="PROSITE" id="PS50928"/>
    </source>
</evidence>
<accession>A0AA87NJZ9</accession>
<dbReference type="PANTHER" id="PTHR43163">
    <property type="entry name" value="DIPEPTIDE TRANSPORT SYSTEM PERMEASE PROTEIN DPPB-RELATED"/>
    <property type="match status" value="1"/>
</dbReference>
<keyword evidence="6 7" id="KW-0472">Membrane</keyword>
<feature type="transmembrane region" description="Helical" evidence="7">
    <location>
        <begin position="171"/>
        <end position="195"/>
    </location>
</feature>
<evidence type="ECO:0000313" key="10">
    <source>
        <dbReference type="Proteomes" id="UP000014634"/>
    </source>
</evidence>
<dbReference type="GO" id="GO:0005886">
    <property type="term" value="C:plasma membrane"/>
    <property type="evidence" value="ECO:0007669"/>
    <property type="project" value="UniProtKB-SubCell"/>
</dbReference>
<evidence type="ECO:0000256" key="3">
    <source>
        <dbReference type="ARBA" id="ARBA00022475"/>
    </source>
</evidence>
<evidence type="ECO:0000256" key="5">
    <source>
        <dbReference type="ARBA" id="ARBA00022989"/>
    </source>
</evidence>
<evidence type="ECO:0000256" key="6">
    <source>
        <dbReference type="ARBA" id="ARBA00023136"/>
    </source>
</evidence>
<keyword evidence="4 7" id="KW-0812">Transmembrane</keyword>
<dbReference type="AlphaFoldDB" id="A0AA87NJZ9"/>
<dbReference type="Proteomes" id="UP000014634">
    <property type="component" value="Unassembled WGS sequence"/>
</dbReference>
<feature type="transmembrane region" description="Helical" evidence="7">
    <location>
        <begin position="108"/>
        <end position="129"/>
    </location>
</feature>
<feature type="transmembrane region" description="Helical" evidence="7">
    <location>
        <begin position="249"/>
        <end position="274"/>
    </location>
</feature>
<feature type="domain" description="ABC transmembrane type-1" evidence="8">
    <location>
        <begin position="102"/>
        <end position="299"/>
    </location>
</feature>
<protein>
    <recommendedName>
        <fullName evidence="8">ABC transmembrane type-1 domain-containing protein</fullName>
    </recommendedName>
</protein>
<keyword evidence="2 7" id="KW-0813">Transport</keyword>
<dbReference type="Gene3D" id="1.10.3720.10">
    <property type="entry name" value="MetI-like"/>
    <property type="match status" value="1"/>
</dbReference>
<keyword evidence="5 7" id="KW-1133">Transmembrane helix</keyword>
<comment type="subcellular location">
    <subcellularLocation>
        <location evidence="1 7">Cell membrane</location>
        <topology evidence="1 7">Multi-pass membrane protein</topology>
    </subcellularLocation>
</comment>
<evidence type="ECO:0000313" key="9">
    <source>
        <dbReference type="EMBL" id="EPF27649.1"/>
    </source>
</evidence>
<feature type="transmembrane region" description="Helical" evidence="7">
    <location>
        <begin position="141"/>
        <end position="159"/>
    </location>
</feature>
<comment type="caution">
    <text evidence="9">The sequence shown here is derived from an EMBL/GenBank/DDBJ whole genome shotgun (WGS) entry which is preliminary data.</text>
</comment>
<gene>
    <name evidence="9" type="ORF">HMPREF9195_02147</name>
</gene>
<sequence>MNQDVRKYILQKLIELLFTLLFVTLLSFLLMRLSSVDPATAYAKRMVGNPTMEQIERIRVRLGFDKPLIIQYLYWVWNLLHFNLGTSLANGHDVWADIATAFPKTLSIVLLASFFQIIFIIGLSCAAFLCPHKAAKKMVRLFCILGVSIPSFYVATVYLDYFAVQKSLISVAGNITLISYISPALCIGIFGASFYTPLLMDALNNESSEDYAFYARCRGLSEIRLLFFHFLPRAVIGLIPNFLQSIGLALANATIIESIFSIPGFGYLIVNHVLDHDTPMIHAEVFFLALAIALCNIAADFAQWTIGSKKAVMY</sequence>
<dbReference type="Pfam" id="PF00528">
    <property type="entry name" value="BPD_transp_1"/>
    <property type="match status" value="1"/>
</dbReference>
<feature type="transmembrane region" description="Helical" evidence="7">
    <location>
        <begin position="286"/>
        <end position="306"/>
    </location>
</feature>
<evidence type="ECO:0000256" key="2">
    <source>
        <dbReference type="ARBA" id="ARBA00022448"/>
    </source>
</evidence>
<dbReference type="GO" id="GO:0055085">
    <property type="term" value="P:transmembrane transport"/>
    <property type="evidence" value="ECO:0007669"/>
    <property type="project" value="InterPro"/>
</dbReference>
<dbReference type="PROSITE" id="PS50928">
    <property type="entry name" value="ABC_TM1"/>
    <property type="match status" value="1"/>
</dbReference>
<dbReference type="InterPro" id="IPR035906">
    <property type="entry name" value="MetI-like_sf"/>
</dbReference>
<dbReference type="InterPro" id="IPR000515">
    <property type="entry name" value="MetI-like"/>
</dbReference>
<dbReference type="EMBL" id="ATFE01000016">
    <property type="protein sequence ID" value="EPF27649.1"/>
    <property type="molecule type" value="Genomic_DNA"/>
</dbReference>
<reference evidence="9 10" key="1">
    <citation type="submission" date="2013-04" db="EMBL/GenBank/DDBJ databases">
        <title>The Genome Sequence of Treponema medium ATCC 700293.</title>
        <authorList>
            <consortium name="The Broad Institute Genomics Platform"/>
            <person name="Earl A."/>
            <person name="Ward D."/>
            <person name="Feldgarden M."/>
            <person name="Gevers D."/>
            <person name="Leonetti C."/>
            <person name="Blanton J.M."/>
            <person name="Dewhirst F.E."/>
            <person name="Izard J."/>
            <person name="Walker B."/>
            <person name="Young S."/>
            <person name="Zeng Q."/>
            <person name="Gargeya S."/>
            <person name="Fitzgerald M."/>
            <person name="Haas B."/>
            <person name="Abouelleil A."/>
            <person name="Allen A.W."/>
            <person name="Alvarado L."/>
            <person name="Arachchi H.M."/>
            <person name="Berlin A.M."/>
            <person name="Chapman S.B."/>
            <person name="Gainer-Dewar J."/>
            <person name="Goldberg J."/>
            <person name="Griggs A."/>
            <person name="Gujja S."/>
            <person name="Hansen M."/>
            <person name="Howarth C."/>
            <person name="Imamovic A."/>
            <person name="Ireland A."/>
            <person name="Larimer J."/>
            <person name="McCowan C."/>
            <person name="Murphy C."/>
            <person name="Pearson M."/>
            <person name="Poon T.W."/>
            <person name="Priest M."/>
            <person name="Roberts A."/>
            <person name="Saif S."/>
            <person name="Shea T."/>
            <person name="Sisk P."/>
            <person name="Sykes S."/>
            <person name="Wortman J."/>
            <person name="Nusbaum C."/>
            <person name="Birren B."/>
        </authorList>
    </citation>
    <scope>NUCLEOTIDE SEQUENCE [LARGE SCALE GENOMIC DNA]</scope>
    <source>
        <strain evidence="9 10">ATCC 700293</strain>
    </source>
</reference>
<dbReference type="PANTHER" id="PTHR43163:SF6">
    <property type="entry name" value="DIPEPTIDE TRANSPORT SYSTEM PERMEASE PROTEIN DPPB-RELATED"/>
    <property type="match status" value="1"/>
</dbReference>
<proteinExistence type="inferred from homology"/>
<evidence type="ECO:0000256" key="1">
    <source>
        <dbReference type="ARBA" id="ARBA00004651"/>
    </source>
</evidence>
<dbReference type="RefSeq" id="WP_016524071.1">
    <property type="nucleotide sequence ID" value="NZ_KE332517.1"/>
</dbReference>
<dbReference type="SUPFAM" id="SSF161098">
    <property type="entry name" value="MetI-like"/>
    <property type="match status" value="1"/>
</dbReference>
<dbReference type="InterPro" id="IPR045621">
    <property type="entry name" value="BPD_transp_1_N"/>
</dbReference>
<keyword evidence="3" id="KW-1003">Cell membrane</keyword>
<comment type="similarity">
    <text evidence="7">Belongs to the binding-protein-dependent transport system permease family.</text>
</comment>
<name>A0AA87NJZ9_TREMD</name>
<organism evidence="9 10">
    <name type="scientific">Treponema medium ATCC 700293</name>
    <dbReference type="NCBI Taxonomy" id="1125700"/>
    <lineage>
        <taxon>Bacteria</taxon>
        <taxon>Pseudomonadati</taxon>
        <taxon>Spirochaetota</taxon>
        <taxon>Spirochaetia</taxon>
        <taxon>Spirochaetales</taxon>
        <taxon>Treponemataceae</taxon>
        <taxon>Treponema</taxon>
    </lineage>
</organism>
<evidence type="ECO:0000256" key="7">
    <source>
        <dbReference type="RuleBase" id="RU363032"/>
    </source>
</evidence>